<sequence length="241" mass="27995">MENKVKEEKSIQAQLVNEKIFLEKKSKEREKPILLEEKLKEQEAKETVQNNVTGTSKNSSDSCISIEIVNDPSYDRIIEVKDNINHIKNRDINIVRNVSSLENSRENQSIKYSIGTRKEIDSIYKTETFKRNHSNNVPYQDNQSKSSCKRVKNEEKVACNRTIKKCNSRYTYDIKSGNTSQNIKDTKSYDRSSQDMKLDEKEHENNVTSEMTNNNSLLTKPLGNNNNNLIIIKFIEQRNNI</sequence>
<gene>
    <name evidence="2" type="ORF">QLX08_005892</name>
</gene>
<evidence type="ECO:0000313" key="2">
    <source>
        <dbReference type="EMBL" id="KAK9301894.1"/>
    </source>
</evidence>
<accession>A0AAW0ZWG1</accession>
<name>A0AAW0ZWG1_9HYME</name>
<keyword evidence="3" id="KW-1185">Reference proteome</keyword>
<dbReference type="Proteomes" id="UP001432146">
    <property type="component" value="Unassembled WGS sequence"/>
</dbReference>
<feature type="compositionally biased region" description="Basic and acidic residues" evidence="1">
    <location>
        <begin position="184"/>
        <end position="205"/>
    </location>
</feature>
<reference evidence="2 3" key="1">
    <citation type="submission" date="2024-05" db="EMBL/GenBank/DDBJ databases">
        <title>The nuclear and mitochondrial genome assemblies of Tetragonisca angustula (Apidae: Meliponini), a tiny yet remarkable pollinator in the Neotropics.</title>
        <authorList>
            <person name="Ferrari R."/>
            <person name="Ricardo P.C."/>
            <person name="Dias F.C."/>
            <person name="Araujo N.S."/>
            <person name="Soares D.O."/>
            <person name="Zhou Q.-S."/>
            <person name="Zhu C.-D."/>
            <person name="Coutinho L."/>
            <person name="Airas M.C."/>
            <person name="Batista T.M."/>
        </authorList>
    </citation>
    <scope>NUCLEOTIDE SEQUENCE [LARGE SCALE GENOMIC DNA]</scope>
    <source>
        <strain evidence="2">ASF017062</strain>
        <tissue evidence="2">Abdomen</tissue>
    </source>
</reference>
<comment type="caution">
    <text evidence="2">The sequence shown here is derived from an EMBL/GenBank/DDBJ whole genome shotgun (WGS) entry which is preliminary data.</text>
</comment>
<feature type="region of interest" description="Disordered" evidence="1">
    <location>
        <begin position="174"/>
        <end position="219"/>
    </location>
</feature>
<protein>
    <submittedName>
        <fullName evidence="2">Uncharacterized protein</fullName>
    </submittedName>
</protein>
<evidence type="ECO:0000313" key="3">
    <source>
        <dbReference type="Proteomes" id="UP001432146"/>
    </source>
</evidence>
<evidence type="ECO:0000256" key="1">
    <source>
        <dbReference type="SAM" id="MobiDB-lite"/>
    </source>
</evidence>
<proteinExistence type="predicted"/>
<feature type="compositionally biased region" description="Polar residues" evidence="1">
    <location>
        <begin position="206"/>
        <end position="218"/>
    </location>
</feature>
<organism evidence="2 3">
    <name type="scientific">Tetragonisca angustula</name>
    <dbReference type="NCBI Taxonomy" id="166442"/>
    <lineage>
        <taxon>Eukaryota</taxon>
        <taxon>Metazoa</taxon>
        <taxon>Ecdysozoa</taxon>
        <taxon>Arthropoda</taxon>
        <taxon>Hexapoda</taxon>
        <taxon>Insecta</taxon>
        <taxon>Pterygota</taxon>
        <taxon>Neoptera</taxon>
        <taxon>Endopterygota</taxon>
        <taxon>Hymenoptera</taxon>
        <taxon>Apocrita</taxon>
        <taxon>Aculeata</taxon>
        <taxon>Apoidea</taxon>
        <taxon>Anthophila</taxon>
        <taxon>Apidae</taxon>
        <taxon>Tetragonisca</taxon>
    </lineage>
</organism>
<dbReference type="AlphaFoldDB" id="A0AAW0ZWG1"/>
<dbReference type="EMBL" id="JAWNGG020000103">
    <property type="protein sequence ID" value="KAK9301894.1"/>
    <property type="molecule type" value="Genomic_DNA"/>
</dbReference>